<proteinExistence type="predicted"/>
<dbReference type="EMBL" id="KL584720">
    <property type="protein sequence ID" value="KEQ69696.1"/>
    <property type="molecule type" value="Genomic_DNA"/>
</dbReference>
<feature type="region of interest" description="Disordered" evidence="1">
    <location>
        <begin position="116"/>
        <end position="137"/>
    </location>
</feature>
<evidence type="ECO:0000313" key="3">
    <source>
        <dbReference type="Proteomes" id="UP000027730"/>
    </source>
</evidence>
<feature type="region of interest" description="Disordered" evidence="1">
    <location>
        <begin position="1"/>
        <end position="22"/>
    </location>
</feature>
<dbReference type="GeneID" id="25417488"/>
<gene>
    <name evidence="2" type="ORF">M436DRAFT_85167</name>
</gene>
<dbReference type="HOGENOM" id="CLU_963038_0_0_1"/>
<protein>
    <submittedName>
        <fullName evidence="2">Uncharacterized protein</fullName>
    </submittedName>
</protein>
<keyword evidence="3" id="KW-1185">Reference proteome</keyword>
<dbReference type="AlphaFoldDB" id="A0A074X543"/>
<evidence type="ECO:0000256" key="1">
    <source>
        <dbReference type="SAM" id="MobiDB-lite"/>
    </source>
</evidence>
<reference evidence="2 3" key="1">
    <citation type="journal article" date="2014" name="BMC Genomics">
        <title>Genome sequencing of four Aureobasidium pullulans varieties: biotechnological potential, stress tolerance, and description of new species.</title>
        <authorList>
            <person name="Gostin Ar C."/>
            <person name="Ohm R.A."/>
            <person name="Kogej T."/>
            <person name="Sonjak S."/>
            <person name="Turk M."/>
            <person name="Zajc J."/>
            <person name="Zalar P."/>
            <person name="Grube M."/>
            <person name="Sun H."/>
            <person name="Han J."/>
            <person name="Sharma A."/>
            <person name="Chiniquy J."/>
            <person name="Ngan C.Y."/>
            <person name="Lipzen A."/>
            <person name="Barry K."/>
            <person name="Grigoriev I.V."/>
            <person name="Gunde-Cimerman N."/>
        </authorList>
    </citation>
    <scope>NUCLEOTIDE SEQUENCE [LARGE SCALE GENOMIC DNA]</scope>
    <source>
        <strain evidence="2 3">CBS 147.97</strain>
    </source>
</reference>
<name>A0A074X543_9PEZI</name>
<organism evidence="2 3">
    <name type="scientific">Aureobasidium namibiae CBS 147.97</name>
    <dbReference type="NCBI Taxonomy" id="1043004"/>
    <lineage>
        <taxon>Eukaryota</taxon>
        <taxon>Fungi</taxon>
        <taxon>Dikarya</taxon>
        <taxon>Ascomycota</taxon>
        <taxon>Pezizomycotina</taxon>
        <taxon>Dothideomycetes</taxon>
        <taxon>Dothideomycetidae</taxon>
        <taxon>Dothideales</taxon>
        <taxon>Saccotheciaceae</taxon>
        <taxon>Aureobasidium</taxon>
    </lineage>
</organism>
<dbReference type="RefSeq" id="XP_013423976.1">
    <property type="nucleotide sequence ID" value="XM_013568522.1"/>
</dbReference>
<accession>A0A074X543</accession>
<sequence length="289" mass="30037">MVSDHHNHQTNEPQAINPKTIHIDPATSTPTAALIGGAAVVVAGVIERVPLDADVVLEAGICVDVDVVVLDSIAWDVDVDDDCDGSDGEVEPEEVVMVVSVVCVVPVVCIAEEAEDTADEDMELTAEEATEDAAEDTEAMEVDIELTAEEATEPTSVEEEAADNEIKLPPLLNSVTVDSPLTTTVEAVTVLCAPLPLATVVCALIVVGSGVNENEYVVFGIKLEGNVAKADESTDNALVVSGAASVDGKVVMVVNCVVAVVWMGMITAKVREGGIETVAVAKSQSNHRA</sequence>
<evidence type="ECO:0000313" key="2">
    <source>
        <dbReference type="EMBL" id="KEQ69696.1"/>
    </source>
</evidence>
<dbReference type="Proteomes" id="UP000027730">
    <property type="component" value="Unassembled WGS sequence"/>
</dbReference>